<dbReference type="HOGENOM" id="CLU_917443_0_0_9"/>
<organism evidence="1 2">
    <name type="scientific">Desulfitobacterium hafniense (strain Y51)</name>
    <dbReference type="NCBI Taxonomy" id="138119"/>
    <lineage>
        <taxon>Bacteria</taxon>
        <taxon>Bacillati</taxon>
        <taxon>Bacillota</taxon>
        <taxon>Clostridia</taxon>
        <taxon>Eubacteriales</taxon>
        <taxon>Desulfitobacteriaceae</taxon>
        <taxon>Desulfitobacterium</taxon>
    </lineage>
</organism>
<keyword evidence="2" id="KW-1185">Reference proteome</keyword>
<reference evidence="1 2" key="1">
    <citation type="journal article" date="2006" name="J. Bacteriol.">
        <title>Complete genome sequence of the dehalorespiring bacterium Desulfitobacterium hafniense Y51 and comparison with Dehalococcoides ethenogenes 195.</title>
        <authorList>
            <person name="Nonaka H."/>
            <person name="Keresztes G."/>
            <person name="Shinoda Y."/>
            <person name="Ikenaga Y."/>
            <person name="Abe M."/>
            <person name="Naito K."/>
            <person name="Inatomi K."/>
            <person name="Furukawa K."/>
            <person name="Inui M."/>
            <person name="Yukawa H."/>
        </authorList>
    </citation>
    <scope>NUCLEOTIDE SEQUENCE [LARGE SCALE GENOMIC DNA]</scope>
    <source>
        <strain evidence="1 2">Y51</strain>
    </source>
</reference>
<evidence type="ECO:0000313" key="1">
    <source>
        <dbReference type="EMBL" id="BAE82418.1"/>
    </source>
</evidence>
<proteinExistence type="predicted"/>
<evidence type="ECO:0000313" key="2">
    <source>
        <dbReference type="Proteomes" id="UP000001946"/>
    </source>
</evidence>
<sequence length="303" mass="32142">MPVFLPLMGKTQVNEFHKAHPGRGPGHQAAPPAPLPAPRNPGKIIKAGNHADLRCPAVQSGGIVDVKIHGSPLIAGFLHHTVGLIHRLLRFRIEVELSPRKTPGHGRHHFPQLFFPEIIEDPSGHEHNALFRGKVNILKPGGIKERLGNALTALRIGDKALPVSNGIGQVKIVPADQAVIHPGEGGVQPGPDVDYDSPGMSLHISADGIVNLAGPHHIADAAELAENFSNAVKIIIAVLNNLDSLPVVENVGVFLTGGSPPPKRQEHGTLDTVGIQGGLIFHAGGLLSLVFCRVMLIRHLLKA</sequence>
<dbReference type="KEGG" id="dsy:DSY0629"/>
<gene>
    <name evidence="1" type="ordered locus">DSY0629</name>
</gene>
<dbReference type="EMBL" id="AP008230">
    <property type="protein sequence ID" value="BAE82418.1"/>
    <property type="molecule type" value="Genomic_DNA"/>
</dbReference>
<name>Q24ZX4_DESHY</name>
<protein>
    <submittedName>
        <fullName evidence="1">Uncharacterized protein</fullName>
    </submittedName>
</protein>
<dbReference type="AlphaFoldDB" id="Q24ZX4"/>
<dbReference type="Proteomes" id="UP000001946">
    <property type="component" value="Chromosome"/>
</dbReference>
<accession>Q24ZX4</accession>